<proteinExistence type="predicted"/>
<feature type="repeat" description="WD" evidence="1">
    <location>
        <begin position="262"/>
        <end position="304"/>
    </location>
</feature>
<feature type="compositionally biased region" description="Polar residues" evidence="2">
    <location>
        <begin position="87"/>
        <end position="98"/>
    </location>
</feature>
<feature type="compositionally biased region" description="Polar residues" evidence="2">
    <location>
        <begin position="15"/>
        <end position="27"/>
    </location>
</feature>
<dbReference type="SMART" id="SM00320">
    <property type="entry name" value="WD40"/>
    <property type="match status" value="5"/>
</dbReference>
<dbReference type="OrthoDB" id="10251741at2759"/>
<dbReference type="Pfam" id="PF00400">
    <property type="entry name" value="WD40"/>
    <property type="match status" value="1"/>
</dbReference>
<evidence type="ECO:0000256" key="1">
    <source>
        <dbReference type="PROSITE-ProRule" id="PRU00221"/>
    </source>
</evidence>
<dbReference type="Gene3D" id="2.130.10.10">
    <property type="entry name" value="YVTN repeat-like/Quinoprotein amine dehydrogenase"/>
    <property type="match status" value="2"/>
</dbReference>
<feature type="region of interest" description="Disordered" evidence="2">
    <location>
        <begin position="1"/>
        <end position="98"/>
    </location>
</feature>
<comment type="caution">
    <text evidence="3">The sequence shown here is derived from an EMBL/GenBank/DDBJ whole genome shotgun (WGS) entry which is preliminary data.</text>
</comment>
<evidence type="ECO:0000313" key="4">
    <source>
        <dbReference type="Proteomes" id="UP000829720"/>
    </source>
</evidence>
<keyword evidence="1" id="KW-0853">WD repeat</keyword>
<keyword evidence="4" id="KW-1185">Reference proteome</keyword>
<name>A0A8T3DJZ6_9TELE</name>
<gene>
    <name evidence="3" type="ORF">AGOR_G00093990</name>
</gene>
<feature type="compositionally biased region" description="Acidic residues" evidence="2">
    <location>
        <begin position="53"/>
        <end position="62"/>
    </location>
</feature>
<dbReference type="InterPro" id="IPR036322">
    <property type="entry name" value="WD40_repeat_dom_sf"/>
</dbReference>
<accession>A0A8T3DJZ6</accession>
<dbReference type="Proteomes" id="UP000829720">
    <property type="component" value="Unassembled WGS sequence"/>
</dbReference>
<dbReference type="PANTHER" id="PTHR47822">
    <property type="entry name" value="CARBOHYDRATE BINDING DOMAIN CONTAINING PROTEIN"/>
    <property type="match status" value="1"/>
</dbReference>
<feature type="compositionally biased region" description="Basic and acidic residues" evidence="2">
    <location>
        <begin position="1"/>
        <end position="12"/>
    </location>
</feature>
<dbReference type="EMBL" id="JAERUA010000008">
    <property type="protein sequence ID" value="KAI1896360.1"/>
    <property type="molecule type" value="Genomic_DNA"/>
</dbReference>
<dbReference type="PANTHER" id="PTHR47822:SF2">
    <property type="entry name" value="F-BOX AND WD-40 DOMAIN PROTEIN 7"/>
    <property type="match status" value="1"/>
</dbReference>
<sequence>MADHYTSPREDLMSLPSTVTSKGQHQNVMLKPVLHAPNSDSDTDTGDGSVLDTDSEAGSDSDTENHADSAAFTCQSNTDDHNEDSHANTYGDTSTDIQPRTEGDLHIHSVLDCGCEVMVCQFNDEGTILAVGLSNGTIKVYSIDSGSLVKTLRDSDIILSPLPVTALRFFVSARSHSLLLATYASGIVRCWYVWGQECIWELKDVGESSGWKEGQRQTLSLSLSSSGETAATGGSDSAIHLYDVHTHQRLLTCSASANRSVMDGHRFRVFAVNFHPDRETEFISGGWDNSIQFWDTRQQHSVRMLLGPHVCGDSLQIDPVTNHLLSGSWRKDKALEIFDYGTGKKISDGPNDPQGQCRIYTCHWLDQDHILAAGSQSNMVRVIDRQTLLSVSRLIGLSSAVFSSCVCQGGRWMGLIAATSGKSVFLLKRSSSISVKQD</sequence>
<protein>
    <submittedName>
        <fullName evidence="3">Uncharacterized protein</fullName>
    </submittedName>
</protein>
<evidence type="ECO:0000256" key="2">
    <source>
        <dbReference type="SAM" id="MobiDB-lite"/>
    </source>
</evidence>
<dbReference type="InterPro" id="IPR001680">
    <property type="entry name" value="WD40_rpt"/>
</dbReference>
<reference evidence="3" key="1">
    <citation type="submission" date="2021-01" db="EMBL/GenBank/DDBJ databases">
        <authorList>
            <person name="Zahm M."/>
            <person name="Roques C."/>
            <person name="Cabau C."/>
            <person name="Klopp C."/>
            <person name="Donnadieu C."/>
            <person name="Jouanno E."/>
            <person name="Lampietro C."/>
            <person name="Louis A."/>
            <person name="Herpin A."/>
            <person name="Echchiki A."/>
            <person name="Berthelot C."/>
            <person name="Parey E."/>
            <person name="Roest-Crollius H."/>
            <person name="Braasch I."/>
            <person name="Postlethwait J."/>
            <person name="Bobe J."/>
            <person name="Montfort J."/>
            <person name="Bouchez O."/>
            <person name="Begum T."/>
            <person name="Mejri S."/>
            <person name="Adams A."/>
            <person name="Chen W.-J."/>
            <person name="Guiguen Y."/>
        </authorList>
    </citation>
    <scope>NUCLEOTIDE SEQUENCE</scope>
    <source>
        <tissue evidence="3">Blood</tissue>
    </source>
</reference>
<dbReference type="AlphaFoldDB" id="A0A8T3DJZ6"/>
<dbReference type="SUPFAM" id="SSF50978">
    <property type="entry name" value="WD40 repeat-like"/>
    <property type="match status" value="1"/>
</dbReference>
<evidence type="ECO:0000313" key="3">
    <source>
        <dbReference type="EMBL" id="KAI1896360.1"/>
    </source>
</evidence>
<organism evidence="3 4">
    <name type="scientific">Albula goreensis</name>
    <dbReference type="NCBI Taxonomy" id="1534307"/>
    <lineage>
        <taxon>Eukaryota</taxon>
        <taxon>Metazoa</taxon>
        <taxon>Chordata</taxon>
        <taxon>Craniata</taxon>
        <taxon>Vertebrata</taxon>
        <taxon>Euteleostomi</taxon>
        <taxon>Actinopterygii</taxon>
        <taxon>Neopterygii</taxon>
        <taxon>Teleostei</taxon>
        <taxon>Albuliformes</taxon>
        <taxon>Albulidae</taxon>
        <taxon>Albula</taxon>
    </lineage>
</organism>
<dbReference type="PROSITE" id="PS50294">
    <property type="entry name" value="WD_REPEATS_REGION"/>
    <property type="match status" value="1"/>
</dbReference>
<dbReference type="InterPro" id="IPR015943">
    <property type="entry name" value="WD40/YVTN_repeat-like_dom_sf"/>
</dbReference>
<dbReference type="PROSITE" id="PS50082">
    <property type="entry name" value="WD_REPEATS_2"/>
    <property type="match status" value="1"/>
</dbReference>